<accession>A0A8S5TXC3</accession>
<evidence type="ECO:0000313" key="1">
    <source>
        <dbReference type="EMBL" id="DAF86835.1"/>
    </source>
</evidence>
<dbReference type="EMBL" id="BK015953">
    <property type="protein sequence ID" value="DAF86835.1"/>
    <property type="molecule type" value="Genomic_DNA"/>
</dbReference>
<name>A0A8S5TXC3_9CAUD</name>
<organism evidence="1">
    <name type="scientific">Siphoviridae sp. ctvuW5</name>
    <dbReference type="NCBI Taxonomy" id="2825725"/>
    <lineage>
        <taxon>Viruses</taxon>
        <taxon>Duplodnaviria</taxon>
        <taxon>Heunggongvirae</taxon>
        <taxon>Uroviricota</taxon>
        <taxon>Caudoviricetes</taxon>
    </lineage>
</organism>
<reference evidence="1" key="1">
    <citation type="journal article" date="2021" name="Proc. Natl. Acad. Sci. U.S.A.">
        <title>A Catalog of Tens of Thousands of Viruses from Human Metagenomes Reveals Hidden Associations with Chronic Diseases.</title>
        <authorList>
            <person name="Tisza M.J."/>
            <person name="Buck C.B."/>
        </authorList>
    </citation>
    <scope>NUCLEOTIDE SEQUENCE</scope>
    <source>
        <strain evidence="1">CtvuW5</strain>
    </source>
</reference>
<sequence>MVIKRKLLYLLLMIELKVTAIPQPPFLHP</sequence>
<protein>
    <submittedName>
        <fullName evidence="1">Uncharacterized protein</fullName>
    </submittedName>
</protein>
<proteinExistence type="predicted"/>